<reference evidence="3" key="1">
    <citation type="submission" date="2024-04" db="EMBL/GenBank/DDBJ databases">
        <authorList>
            <consortium name="Molecular Ecology Group"/>
        </authorList>
    </citation>
    <scope>NUCLEOTIDE SEQUENCE</scope>
</reference>
<evidence type="ECO:0000313" key="4">
    <source>
        <dbReference type="Proteomes" id="UP001497644"/>
    </source>
</evidence>
<dbReference type="GO" id="GO:0035869">
    <property type="term" value="C:ciliary transition zone"/>
    <property type="evidence" value="ECO:0007669"/>
    <property type="project" value="TreeGrafter"/>
</dbReference>
<dbReference type="InterPro" id="IPR056290">
    <property type="entry name" value="CEPT76/DRC7_peptidase-like_dom"/>
</dbReference>
<dbReference type="AlphaFoldDB" id="A0AAV2NVG6"/>
<dbReference type="PROSITE" id="PS50004">
    <property type="entry name" value="C2"/>
    <property type="match status" value="1"/>
</dbReference>
<sequence>MCASHIDFISGSTQRSQDKTEQDFGLCYAYPVIDDDRKTSDVLAKNRGTLRVSDDRNSSATENDGLYVSENPLTNKLIKPYQLDDVKRLDYESRPRFRGKLVEIAIREIRVHAPREDHQSSDATTIEIISVSILFKGKPICRANGPFNRKLYKLLIRDSECHDLSIQVHARHDQSSVLPLPLPQRSNVKDHKVDIDFAIGNGSHKIHAGIVACTITLSTYGSDEPKESGECYPYRPSNDPNDPQNGLSLLRPQRRRPAGRKNVKYFLLEDPTLIFDTSDVDTTATARKMSPESKKPPDIVVTEQPAFSLLNVSFKNLFRANRPLRPSSGARHSRHHTVGRTILTVNVLRGVEVPVREESALVSPLLEVEWGNVIRTTLVADGPAPVWQQTVHFELPRQNGEHCVKFRLYDQHPVWGQQWLGEARIPLERHRNYQELERWIALSPLFSPALLFGYAQASPGQSHTRIYVLMRLELPGISMEASAIDTLSKGVQRCLAHPYKIPDVETPDDAARLTMLLSSLPIHYGPVTPRQALNVNKVDHYGRAALLATLLQGFGLLSYVLLGSSQISKWTAFVLTIEENDIVLWDPEIGEHCKLNDSRCSLMKVSRLINHSGIWENTQRSILPHNLKYNVAISKDWRPLVPVATSSSSNRSIQILELAVTAEEDAQEKESASQMEQYLRDKLSGLRSALGLTTIFNRHAVSVLRGFISDIPNDVKYQLDKRDLKQLFRAYYTHGFVLNLRQATLDELAERIAVTKVHNITGPVEFALVCHIQRYVGKTCSIWIALAILRSR</sequence>
<dbReference type="PANTHER" id="PTHR20837:SF0">
    <property type="entry name" value="COILED-COIL AND C2 DOMAIN-CONTAINING PROTEIN 2A"/>
    <property type="match status" value="1"/>
</dbReference>
<feature type="domain" description="C2" evidence="2">
    <location>
        <begin position="322"/>
        <end position="440"/>
    </location>
</feature>
<dbReference type="CDD" id="cd00030">
    <property type="entry name" value="C2"/>
    <property type="match status" value="1"/>
</dbReference>
<name>A0AAV2NVG6_9HYME</name>
<dbReference type="InterPro" id="IPR035892">
    <property type="entry name" value="C2_domain_sf"/>
</dbReference>
<dbReference type="SUPFAM" id="SSF49562">
    <property type="entry name" value="C2 domain (Calcium/lipid-binding domain, CaLB)"/>
    <property type="match status" value="1"/>
</dbReference>
<accession>A0AAV2NVG6</accession>
<evidence type="ECO:0000259" key="2">
    <source>
        <dbReference type="PROSITE" id="PS50004"/>
    </source>
</evidence>
<proteinExistence type="predicted"/>
<protein>
    <recommendedName>
        <fullName evidence="2">C2 domain-containing protein</fullName>
    </recommendedName>
</protein>
<organism evidence="3 4">
    <name type="scientific">Lasius platythorax</name>
    <dbReference type="NCBI Taxonomy" id="488582"/>
    <lineage>
        <taxon>Eukaryota</taxon>
        <taxon>Metazoa</taxon>
        <taxon>Ecdysozoa</taxon>
        <taxon>Arthropoda</taxon>
        <taxon>Hexapoda</taxon>
        <taxon>Insecta</taxon>
        <taxon>Pterygota</taxon>
        <taxon>Neoptera</taxon>
        <taxon>Endopterygota</taxon>
        <taxon>Hymenoptera</taxon>
        <taxon>Apocrita</taxon>
        <taxon>Aculeata</taxon>
        <taxon>Formicoidea</taxon>
        <taxon>Formicidae</taxon>
        <taxon>Formicinae</taxon>
        <taxon>Lasius</taxon>
        <taxon>Lasius</taxon>
    </lineage>
</organism>
<feature type="region of interest" description="Disordered" evidence="1">
    <location>
        <begin position="226"/>
        <end position="254"/>
    </location>
</feature>
<dbReference type="SMART" id="SM00239">
    <property type="entry name" value="C2"/>
    <property type="match status" value="1"/>
</dbReference>
<dbReference type="Pfam" id="PF24656">
    <property type="entry name" value="CEPT76_peptidase"/>
    <property type="match status" value="1"/>
</dbReference>
<dbReference type="GO" id="GO:1905515">
    <property type="term" value="P:non-motile cilium assembly"/>
    <property type="evidence" value="ECO:0007669"/>
    <property type="project" value="TreeGrafter"/>
</dbReference>
<feature type="compositionally biased region" description="Polar residues" evidence="1">
    <location>
        <begin position="238"/>
        <end position="247"/>
    </location>
</feature>
<dbReference type="GO" id="GO:1904491">
    <property type="term" value="P:protein localization to ciliary transition zone"/>
    <property type="evidence" value="ECO:0007669"/>
    <property type="project" value="TreeGrafter"/>
</dbReference>
<dbReference type="Proteomes" id="UP001497644">
    <property type="component" value="Chromosome 4"/>
</dbReference>
<dbReference type="Gene3D" id="2.60.40.150">
    <property type="entry name" value="C2 domain"/>
    <property type="match status" value="1"/>
</dbReference>
<dbReference type="InterPro" id="IPR052434">
    <property type="entry name" value="Tectonic-like_complex_comp"/>
</dbReference>
<gene>
    <name evidence="3" type="ORF">LPLAT_LOCUS9469</name>
</gene>
<evidence type="ECO:0000256" key="1">
    <source>
        <dbReference type="SAM" id="MobiDB-lite"/>
    </source>
</evidence>
<dbReference type="Pfam" id="PF00168">
    <property type="entry name" value="C2"/>
    <property type="match status" value="1"/>
</dbReference>
<evidence type="ECO:0000313" key="3">
    <source>
        <dbReference type="EMBL" id="CAL1683808.1"/>
    </source>
</evidence>
<keyword evidence="4" id="KW-1185">Reference proteome</keyword>
<dbReference type="PANTHER" id="PTHR20837">
    <property type="entry name" value="CENTROSOMAL PROTEIN-RELATED"/>
    <property type="match status" value="1"/>
</dbReference>
<dbReference type="InterPro" id="IPR000008">
    <property type="entry name" value="C2_dom"/>
</dbReference>
<dbReference type="EMBL" id="OZ034827">
    <property type="protein sequence ID" value="CAL1683808.1"/>
    <property type="molecule type" value="Genomic_DNA"/>
</dbReference>